<evidence type="ECO:0000256" key="2">
    <source>
        <dbReference type="ARBA" id="ARBA00024195"/>
    </source>
</evidence>
<keyword evidence="3" id="KW-0378">Hydrolase</keyword>
<reference evidence="5" key="1">
    <citation type="submission" date="2021-12" db="EMBL/GenBank/DDBJ databases">
        <authorList>
            <person name="King R."/>
        </authorList>
    </citation>
    <scope>NUCLEOTIDE SEQUENCE</scope>
</reference>
<keyword evidence="6" id="KW-1185">Reference proteome</keyword>
<evidence type="ECO:0000313" key="5">
    <source>
        <dbReference type="EMBL" id="CAH0588196.1"/>
    </source>
</evidence>
<dbReference type="PROSITE" id="PS50240">
    <property type="entry name" value="TRYPSIN_DOM"/>
    <property type="match status" value="1"/>
</dbReference>
<dbReference type="Pfam" id="PF00089">
    <property type="entry name" value="Trypsin"/>
    <property type="match status" value="1"/>
</dbReference>
<organism evidence="5 6">
    <name type="scientific">Chrysodeixis includens</name>
    <name type="common">Soybean looper</name>
    <name type="synonym">Pseudoplusia includens</name>
    <dbReference type="NCBI Taxonomy" id="689277"/>
    <lineage>
        <taxon>Eukaryota</taxon>
        <taxon>Metazoa</taxon>
        <taxon>Ecdysozoa</taxon>
        <taxon>Arthropoda</taxon>
        <taxon>Hexapoda</taxon>
        <taxon>Insecta</taxon>
        <taxon>Pterygota</taxon>
        <taxon>Neoptera</taxon>
        <taxon>Endopterygota</taxon>
        <taxon>Lepidoptera</taxon>
        <taxon>Glossata</taxon>
        <taxon>Ditrysia</taxon>
        <taxon>Noctuoidea</taxon>
        <taxon>Noctuidae</taxon>
        <taxon>Plusiinae</taxon>
        <taxon>Chrysodeixis</taxon>
    </lineage>
</organism>
<proteinExistence type="inferred from homology"/>
<dbReference type="Proteomes" id="UP001154114">
    <property type="component" value="Chromosome 16"/>
</dbReference>
<dbReference type="PROSITE" id="PS00134">
    <property type="entry name" value="TRYPSIN_HIS"/>
    <property type="match status" value="1"/>
</dbReference>
<dbReference type="PRINTS" id="PR00722">
    <property type="entry name" value="CHYMOTRYPSIN"/>
</dbReference>
<accession>A0A9P0BQ10</accession>
<dbReference type="Gene3D" id="2.40.10.10">
    <property type="entry name" value="Trypsin-like serine proteases"/>
    <property type="match status" value="2"/>
</dbReference>
<comment type="similarity">
    <text evidence="2">Belongs to the peptidase S1 family. CLIP subfamily.</text>
</comment>
<keyword evidence="3" id="KW-0720">Serine protease</keyword>
<keyword evidence="3" id="KW-0645">Protease</keyword>
<dbReference type="EMBL" id="LR824019">
    <property type="protein sequence ID" value="CAH0588196.1"/>
    <property type="molecule type" value="Genomic_DNA"/>
</dbReference>
<dbReference type="InterPro" id="IPR033116">
    <property type="entry name" value="TRYPSIN_SER"/>
</dbReference>
<evidence type="ECO:0000259" key="4">
    <source>
        <dbReference type="PROSITE" id="PS50240"/>
    </source>
</evidence>
<evidence type="ECO:0000313" key="6">
    <source>
        <dbReference type="Proteomes" id="UP001154114"/>
    </source>
</evidence>
<dbReference type="GO" id="GO:0006508">
    <property type="term" value="P:proteolysis"/>
    <property type="evidence" value="ECO:0007669"/>
    <property type="project" value="UniProtKB-KW"/>
</dbReference>
<keyword evidence="1" id="KW-1015">Disulfide bond</keyword>
<dbReference type="CDD" id="cd00190">
    <property type="entry name" value="Tryp_SPc"/>
    <property type="match status" value="1"/>
</dbReference>
<protein>
    <recommendedName>
        <fullName evidence="4">Peptidase S1 domain-containing protein</fullName>
    </recommendedName>
</protein>
<dbReference type="InterPro" id="IPR018114">
    <property type="entry name" value="TRYPSIN_HIS"/>
</dbReference>
<dbReference type="GO" id="GO:0004252">
    <property type="term" value="F:serine-type endopeptidase activity"/>
    <property type="evidence" value="ECO:0007669"/>
    <property type="project" value="InterPro"/>
</dbReference>
<dbReference type="PROSITE" id="PS00135">
    <property type="entry name" value="TRYPSIN_SER"/>
    <property type="match status" value="1"/>
</dbReference>
<dbReference type="InterPro" id="IPR001314">
    <property type="entry name" value="Peptidase_S1A"/>
</dbReference>
<name>A0A9P0BQ10_CHRIL</name>
<dbReference type="InterPro" id="IPR001254">
    <property type="entry name" value="Trypsin_dom"/>
</dbReference>
<gene>
    <name evidence="5" type="ORF">CINC_LOCUS3996</name>
</gene>
<dbReference type="InterPro" id="IPR009003">
    <property type="entry name" value="Peptidase_S1_PA"/>
</dbReference>
<dbReference type="AlphaFoldDB" id="A0A9P0BQ10"/>
<evidence type="ECO:0000256" key="3">
    <source>
        <dbReference type="RuleBase" id="RU363034"/>
    </source>
</evidence>
<dbReference type="FunFam" id="2.40.10.10:FF:000002">
    <property type="entry name" value="Transmembrane protease serine"/>
    <property type="match status" value="1"/>
</dbReference>
<dbReference type="InterPro" id="IPR043504">
    <property type="entry name" value="Peptidase_S1_PA_chymotrypsin"/>
</dbReference>
<dbReference type="OrthoDB" id="546450at2759"/>
<evidence type="ECO:0000256" key="1">
    <source>
        <dbReference type="ARBA" id="ARBA00023157"/>
    </source>
</evidence>
<feature type="domain" description="Peptidase S1" evidence="4">
    <location>
        <begin position="159"/>
        <end position="418"/>
    </location>
</feature>
<sequence>MCRDNYSVNRYYYSMSGSGNIMIKCIVVICSFYTGSSIELYNPDRITVFDPKNLNNPNMIGDKWIWGYENTSEAVIEDDHKPFDISEALADNEQHENPCAPHHPATPNFSKPCRRISQTKCLEYIWELKVRDERAKRSDACVKYFDKHPDSEYTPPLGIIGGAATEKGEYPHMGAIGWLAPSGSWIFKCGSTLISPKFVLTAAHCSRASDRDDSIADPVPKIVRLGDKNIVVSDYGPFPVDGNILNIIVHPNYTAPKKYDDIALFELEWPIIFSSDIQPGCLWNNFDVSSLGTKATLTGWGVIDTLGRNVSPELLAGTVDLVDQEKCNNLLLPNCNRNWCGLKETQLCAGKNAGGVDACQGDSGGPLQVKMDLPIKDQGQMHYIIGVTSFGIGCALPNLPGVYTRVSAYLDWIEPIVWGQ</sequence>
<dbReference type="PANTHER" id="PTHR24252">
    <property type="entry name" value="ACROSIN-RELATED"/>
    <property type="match status" value="1"/>
</dbReference>
<dbReference type="SUPFAM" id="SSF50494">
    <property type="entry name" value="Trypsin-like serine proteases"/>
    <property type="match status" value="1"/>
</dbReference>
<dbReference type="SMART" id="SM00020">
    <property type="entry name" value="Tryp_SPc"/>
    <property type="match status" value="1"/>
</dbReference>
<dbReference type="PANTHER" id="PTHR24252:SF7">
    <property type="entry name" value="HYALIN"/>
    <property type="match status" value="1"/>
</dbReference>